<accession>A0A0S2KM72</accession>
<dbReference type="Pfam" id="PF03372">
    <property type="entry name" value="Exo_endo_phos"/>
    <property type="match status" value="1"/>
</dbReference>
<reference evidence="4" key="1">
    <citation type="submission" date="2015-11" db="EMBL/GenBank/DDBJ databases">
        <authorList>
            <person name="Holder M.E."/>
            <person name="Ajami N.J."/>
            <person name="Petrosino J.F."/>
        </authorList>
    </citation>
    <scope>NUCLEOTIDE SEQUENCE [LARGE SCALE GENOMIC DNA]</scope>
    <source>
        <strain evidence="4">F0113</strain>
    </source>
</reference>
<dbReference type="RefSeq" id="WP_025065257.1">
    <property type="nucleotide sequence ID" value="NZ_CP013195.1"/>
</dbReference>
<dbReference type="eggNOG" id="COG3568">
    <property type="taxonomic scope" value="Bacteria"/>
</dbReference>
<dbReference type="GO" id="GO:0006506">
    <property type="term" value="P:GPI anchor biosynthetic process"/>
    <property type="evidence" value="ECO:0007669"/>
    <property type="project" value="TreeGrafter"/>
</dbReference>
<name>A0A0S2KM72_9BACT</name>
<dbReference type="GO" id="GO:0016020">
    <property type="term" value="C:membrane"/>
    <property type="evidence" value="ECO:0007669"/>
    <property type="project" value="GOC"/>
</dbReference>
<dbReference type="KEGG" id="peo:AS203_10105"/>
<dbReference type="STRING" id="76123.AS203_10105"/>
<dbReference type="PANTHER" id="PTHR14859">
    <property type="entry name" value="CALCOFLUOR WHITE HYPERSENSITIVE PROTEIN PRECURSOR"/>
    <property type="match status" value="1"/>
</dbReference>
<dbReference type="InterPro" id="IPR005135">
    <property type="entry name" value="Endo/exonuclease/phosphatase"/>
</dbReference>
<feature type="chain" id="PRO_5006601935" description="Endonuclease/exonuclease/phosphatase domain-containing protein" evidence="1">
    <location>
        <begin position="24"/>
        <end position="300"/>
    </location>
</feature>
<keyword evidence="4" id="KW-1185">Reference proteome</keyword>
<evidence type="ECO:0000256" key="1">
    <source>
        <dbReference type="SAM" id="SignalP"/>
    </source>
</evidence>
<dbReference type="Proteomes" id="UP000056252">
    <property type="component" value="Chromosome"/>
</dbReference>
<proteinExistence type="predicted"/>
<dbReference type="InterPro" id="IPR036691">
    <property type="entry name" value="Endo/exonu/phosph_ase_sf"/>
</dbReference>
<dbReference type="GO" id="GO:0003824">
    <property type="term" value="F:catalytic activity"/>
    <property type="evidence" value="ECO:0007669"/>
    <property type="project" value="InterPro"/>
</dbReference>
<dbReference type="AlphaFoldDB" id="A0A0S2KM72"/>
<dbReference type="SUPFAM" id="SSF56219">
    <property type="entry name" value="DNase I-like"/>
    <property type="match status" value="1"/>
</dbReference>
<feature type="domain" description="Endonuclease/exonuclease/phosphatase" evidence="2">
    <location>
        <begin position="59"/>
        <end position="289"/>
    </location>
</feature>
<sequence length="300" mass="32484">MKQISSIAFGALLLLFSISTVCCGNNDNNGNNGQIPTPPISPTDYSYRKPTAASIRLLTYNSFYCKSNTADKTFSDAHTRQFADVIRALDADIVAIQELDSAVASRGKRYLLQQIKEATGIDYDVFFGSAASFDGGRIGCGLLVKKSIGVSRVTYVPLDGDERRMLIIAQLPKFTVMATHLDLNNSKRKASATTICNEVSHLSGPVFLLGDLNDSFRWKPEVSAFPVLSAYFSILSATDGSLPDSPGETIDYVLLHQTAASKIVKKGSTIVKRLSIDGAVKDISTVSDHYPVFVDIEVAP</sequence>
<dbReference type="EMBL" id="CP013195">
    <property type="protein sequence ID" value="ALO49401.1"/>
    <property type="molecule type" value="Genomic_DNA"/>
</dbReference>
<gene>
    <name evidence="3" type="ORF">AS203_10105</name>
</gene>
<dbReference type="PANTHER" id="PTHR14859:SF15">
    <property type="entry name" value="ENDONUCLEASE_EXONUCLEASE_PHOSPHATASE DOMAIN-CONTAINING PROTEIN"/>
    <property type="match status" value="1"/>
</dbReference>
<evidence type="ECO:0000313" key="3">
    <source>
        <dbReference type="EMBL" id="ALO49401.1"/>
    </source>
</evidence>
<evidence type="ECO:0000313" key="4">
    <source>
        <dbReference type="Proteomes" id="UP000056252"/>
    </source>
</evidence>
<dbReference type="InterPro" id="IPR051916">
    <property type="entry name" value="GPI-anchor_lipid_remodeler"/>
</dbReference>
<organism evidence="3 4">
    <name type="scientific">Hoylesella enoeca</name>
    <dbReference type="NCBI Taxonomy" id="76123"/>
    <lineage>
        <taxon>Bacteria</taxon>
        <taxon>Pseudomonadati</taxon>
        <taxon>Bacteroidota</taxon>
        <taxon>Bacteroidia</taxon>
        <taxon>Bacteroidales</taxon>
        <taxon>Prevotellaceae</taxon>
        <taxon>Hoylesella</taxon>
    </lineage>
</organism>
<evidence type="ECO:0000259" key="2">
    <source>
        <dbReference type="Pfam" id="PF03372"/>
    </source>
</evidence>
<dbReference type="OrthoDB" id="5447300at2"/>
<dbReference type="Gene3D" id="3.60.10.10">
    <property type="entry name" value="Endonuclease/exonuclease/phosphatase"/>
    <property type="match status" value="1"/>
</dbReference>
<keyword evidence="1" id="KW-0732">Signal</keyword>
<feature type="signal peptide" evidence="1">
    <location>
        <begin position="1"/>
        <end position="23"/>
    </location>
</feature>
<protein>
    <recommendedName>
        <fullName evidence="2">Endonuclease/exonuclease/phosphatase domain-containing protein</fullName>
    </recommendedName>
</protein>